<evidence type="ECO:0000313" key="3">
    <source>
        <dbReference type="Proteomes" id="UP001189429"/>
    </source>
</evidence>
<sequence>MAMRTTAPSEMIVDIAADQTLVGRPSLARREKILPELGFKILGVPSRNEQAKGIGVRITAENSLFPRRASEASPASWTLTRWTRTSRRSSPSGRMQNSSVQ</sequence>
<protein>
    <submittedName>
        <fullName evidence="2">Uncharacterized protein</fullName>
    </submittedName>
</protein>
<evidence type="ECO:0000256" key="1">
    <source>
        <dbReference type="SAM" id="MobiDB-lite"/>
    </source>
</evidence>
<accession>A0ABN9R7C5</accession>
<comment type="caution">
    <text evidence="2">The sequence shown here is derived from an EMBL/GenBank/DDBJ whole genome shotgun (WGS) entry which is preliminary data.</text>
</comment>
<keyword evidence="3" id="KW-1185">Reference proteome</keyword>
<organism evidence="2 3">
    <name type="scientific">Prorocentrum cordatum</name>
    <dbReference type="NCBI Taxonomy" id="2364126"/>
    <lineage>
        <taxon>Eukaryota</taxon>
        <taxon>Sar</taxon>
        <taxon>Alveolata</taxon>
        <taxon>Dinophyceae</taxon>
        <taxon>Prorocentrales</taxon>
        <taxon>Prorocentraceae</taxon>
        <taxon>Prorocentrum</taxon>
    </lineage>
</organism>
<feature type="region of interest" description="Disordered" evidence="1">
    <location>
        <begin position="69"/>
        <end position="101"/>
    </location>
</feature>
<dbReference type="EMBL" id="CAUYUJ010005505">
    <property type="protein sequence ID" value="CAK0813885.1"/>
    <property type="molecule type" value="Genomic_DNA"/>
</dbReference>
<name>A0ABN9R7C5_9DINO</name>
<feature type="compositionally biased region" description="Polar residues" evidence="1">
    <location>
        <begin position="91"/>
        <end position="101"/>
    </location>
</feature>
<evidence type="ECO:0000313" key="2">
    <source>
        <dbReference type="EMBL" id="CAK0813885.1"/>
    </source>
</evidence>
<dbReference type="Proteomes" id="UP001189429">
    <property type="component" value="Unassembled WGS sequence"/>
</dbReference>
<reference evidence="2" key="1">
    <citation type="submission" date="2023-10" db="EMBL/GenBank/DDBJ databases">
        <authorList>
            <person name="Chen Y."/>
            <person name="Shah S."/>
            <person name="Dougan E. K."/>
            <person name="Thang M."/>
            <person name="Chan C."/>
        </authorList>
    </citation>
    <scope>NUCLEOTIDE SEQUENCE [LARGE SCALE GENOMIC DNA]</scope>
</reference>
<proteinExistence type="predicted"/>
<gene>
    <name evidence="2" type="ORF">PCOR1329_LOCUS17662</name>
</gene>